<protein>
    <submittedName>
        <fullName evidence="2">Uncharacterized protein</fullName>
    </submittedName>
</protein>
<dbReference type="Proteomes" id="UP000197138">
    <property type="component" value="Unassembled WGS sequence"/>
</dbReference>
<evidence type="ECO:0000256" key="1">
    <source>
        <dbReference type="SAM" id="Phobius"/>
    </source>
</evidence>
<proteinExistence type="predicted"/>
<sequence>MDACSAEGEGIARSTDACLAEGEGLFARNCTRREGRVFLVCLALSQSFLRDTQLSQDQTLLLSMIGTCSGCHLSCGRGACWMTCIVCLVGVIWLLCSPGMPRLSGFGACHEDKRGRMPRLLLDVGCNAAALRVGLALGIVTRTVSVKSENRGWHVH</sequence>
<dbReference type="EMBL" id="MTKT01006318">
    <property type="protein sequence ID" value="OWM63043.1"/>
    <property type="molecule type" value="Genomic_DNA"/>
</dbReference>
<keyword evidence="1" id="KW-1133">Transmembrane helix</keyword>
<evidence type="ECO:0000313" key="3">
    <source>
        <dbReference type="Proteomes" id="UP000197138"/>
    </source>
</evidence>
<name>A0A218VRR5_PUNGR</name>
<accession>A0A218VRR5</accession>
<evidence type="ECO:0000313" key="2">
    <source>
        <dbReference type="EMBL" id="OWM63043.1"/>
    </source>
</evidence>
<keyword evidence="1" id="KW-0472">Membrane</keyword>
<keyword evidence="1" id="KW-0812">Transmembrane</keyword>
<feature type="transmembrane region" description="Helical" evidence="1">
    <location>
        <begin position="79"/>
        <end position="100"/>
    </location>
</feature>
<comment type="caution">
    <text evidence="2">The sequence shown here is derived from an EMBL/GenBank/DDBJ whole genome shotgun (WGS) entry which is preliminary data.</text>
</comment>
<reference evidence="3" key="1">
    <citation type="journal article" date="2017" name="Plant J.">
        <title>The pomegranate (Punica granatum L.) genome and the genomics of punicalagin biosynthesis.</title>
        <authorList>
            <person name="Qin G."/>
            <person name="Xu C."/>
            <person name="Ming R."/>
            <person name="Tang H."/>
            <person name="Guyot R."/>
            <person name="Kramer E.M."/>
            <person name="Hu Y."/>
            <person name="Yi X."/>
            <person name="Qi Y."/>
            <person name="Xu X."/>
            <person name="Gao Z."/>
            <person name="Pan H."/>
            <person name="Jian J."/>
            <person name="Tian Y."/>
            <person name="Yue Z."/>
            <person name="Xu Y."/>
        </authorList>
    </citation>
    <scope>NUCLEOTIDE SEQUENCE [LARGE SCALE GENOMIC DNA]</scope>
    <source>
        <strain evidence="3">cv. Dabenzi</strain>
    </source>
</reference>
<gene>
    <name evidence="2" type="ORF">CDL15_Pgr026217</name>
</gene>
<dbReference type="AlphaFoldDB" id="A0A218VRR5"/>
<organism evidence="2 3">
    <name type="scientific">Punica granatum</name>
    <name type="common">Pomegranate</name>
    <dbReference type="NCBI Taxonomy" id="22663"/>
    <lineage>
        <taxon>Eukaryota</taxon>
        <taxon>Viridiplantae</taxon>
        <taxon>Streptophyta</taxon>
        <taxon>Embryophyta</taxon>
        <taxon>Tracheophyta</taxon>
        <taxon>Spermatophyta</taxon>
        <taxon>Magnoliopsida</taxon>
        <taxon>eudicotyledons</taxon>
        <taxon>Gunneridae</taxon>
        <taxon>Pentapetalae</taxon>
        <taxon>rosids</taxon>
        <taxon>malvids</taxon>
        <taxon>Myrtales</taxon>
        <taxon>Lythraceae</taxon>
        <taxon>Punica</taxon>
    </lineage>
</organism>